<dbReference type="PANTHER" id="PTHR42925:SF2">
    <property type="entry name" value="NA+ DRIVEN MULTIDRUG EFFLUX PUMP"/>
    <property type="match status" value="1"/>
</dbReference>
<comment type="caution">
    <text evidence="8">The sequence shown here is derived from an EMBL/GenBank/DDBJ whole genome shotgun (WGS) entry which is preliminary data.</text>
</comment>
<dbReference type="PIRSF" id="PIRSF006603">
    <property type="entry name" value="DinF"/>
    <property type="match status" value="1"/>
</dbReference>
<dbReference type="GO" id="GO:0005886">
    <property type="term" value="C:plasma membrane"/>
    <property type="evidence" value="ECO:0007669"/>
    <property type="project" value="UniProtKB-SubCell"/>
</dbReference>
<dbReference type="InterPro" id="IPR047135">
    <property type="entry name" value="YsiQ"/>
</dbReference>
<keyword evidence="2" id="KW-0813">Transport</keyword>
<keyword evidence="3" id="KW-1003">Cell membrane</keyword>
<proteinExistence type="predicted"/>
<dbReference type="Pfam" id="PF01554">
    <property type="entry name" value="MatE"/>
    <property type="match status" value="2"/>
</dbReference>
<dbReference type="InterPro" id="IPR048279">
    <property type="entry name" value="MdtK-like"/>
</dbReference>
<evidence type="ECO:0000256" key="6">
    <source>
        <dbReference type="ARBA" id="ARBA00023136"/>
    </source>
</evidence>
<keyword evidence="9" id="KW-1185">Reference proteome</keyword>
<evidence type="ECO:0000256" key="3">
    <source>
        <dbReference type="ARBA" id="ARBA00022475"/>
    </source>
</evidence>
<feature type="transmembrane region" description="Helical" evidence="7">
    <location>
        <begin position="137"/>
        <end position="158"/>
    </location>
</feature>
<dbReference type="RefSeq" id="WP_211801924.1">
    <property type="nucleotide sequence ID" value="NZ_JAGSCS010000013.1"/>
</dbReference>
<dbReference type="InterPro" id="IPR002528">
    <property type="entry name" value="MATE_fam"/>
</dbReference>
<dbReference type="PANTHER" id="PTHR42925">
    <property type="entry name" value="MULTIDRUG AND TOXIN EFFLUX PROTEIN MATE FAMILY"/>
    <property type="match status" value="1"/>
</dbReference>
<evidence type="ECO:0000256" key="7">
    <source>
        <dbReference type="SAM" id="Phobius"/>
    </source>
</evidence>
<comment type="subcellular location">
    <subcellularLocation>
        <location evidence="1">Cell membrane</location>
        <topology evidence="1">Multi-pass membrane protein</topology>
    </subcellularLocation>
</comment>
<name>A0A941CSU8_9CLOT</name>
<accession>A0A941CSU8</accession>
<dbReference type="CDD" id="cd13134">
    <property type="entry name" value="MATE_like_8"/>
    <property type="match status" value="1"/>
</dbReference>
<reference evidence="8" key="1">
    <citation type="submission" date="2021-04" db="EMBL/GenBank/DDBJ databases">
        <title>Proteiniclasticum sedimins sp. nov., an obligate anaerobic bacterium isolated from anaerobic sludge.</title>
        <authorList>
            <person name="Liu J."/>
        </authorList>
    </citation>
    <scope>NUCLEOTIDE SEQUENCE</scope>
    <source>
        <strain evidence="8">BAD-10</strain>
    </source>
</reference>
<dbReference type="AlphaFoldDB" id="A0A941CSU8"/>
<feature type="transmembrane region" description="Helical" evidence="7">
    <location>
        <begin position="165"/>
        <end position="185"/>
    </location>
</feature>
<evidence type="ECO:0000313" key="8">
    <source>
        <dbReference type="EMBL" id="MBR0576663.1"/>
    </source>
</evidence>
<feature type="transmembrane region" description="Helical" evidence="7">
    <location>
        <begin position="205"/>
        <end position="223"/>
    </location>
</feature>
<feature type="transmembrane region" description="Helical" evidence="7">
    <location>
        <begin position="324"/>
        <end position="343"/>
    </location>
</feature>
<feature type="transmembrane region" description="Helical" evidence="7">
    <location>
        <begin position="363"/>
        <end position="383"/>
    </location>
</feature>
<feature type="transmembrane region" description="Helical" evidence="7">
    <location>
        <begin position="94"/>
        <end position="117"/>
    </location>
</feature>
<feature type="transmembrane region" description="Helical" evidence="7">
    <location>
        <begin position="60"/>
        <end position="82"/>
    </location>
</feature>
<keyword evidence="5 7" id="KW-1133">Transmembrane helix</keyword>
<organism evidence="8 9">
    <name type="scientific">Proteiniclasticum sediminis</name>
    <dbReference type="NCBI Taxonomy" id="2804028"/>
    <lineage>
        <taxon>Bacteria</taxon>
        <taxon>Bacillati</taxon>
        <taxon>Bacillota</taxon>
        <taxon>Clostridia</taxon>
        <taxon>Eubacteriales</taxon>
        <taxon>Clostridiaceae</taxon>
        <taxon>Proteiniclasticum</taxon>
    </lineage>
</organism>
<evidence type="ECO:0000256" key="2">
    <source>
        <dbReference type="ARBA" id="ARBA00022448"/>
    </source>
</evidence>
<keyword evidence="4 7" id="KW-0812">Transmembrane</keyword>
<dbReference type="EMBL" id="JAGSCS010000013">
    <property type="protein sequence ID" value="MBR0576663.1"/>
    <property type="molecule type" value="Genomic_DNA"/>
</dbReference>
<gene>
    <name evidence="8" type="ORF">KCG48_09965</name>
</gene>
<evidence type="ECO:0000256" key="5">
    <source>
        <dbReference type="ARBA" id="ARBA00022989"/>
    </source>
</evidence>
<evidence type="ECO:0000256" key="1">
    <source>
        <dbReference type="ARBA" id="ARBA00004651"/>
    </source>
</evidence>
<evidence type="ECO:0000256" key="4">
    <source>
        <dbReference type="ARBA" id="ARBA00022692"/>
    </source>
</evidence>
<evidence type="ECO:0000313" key="9">
    <source>
        <dbReference type="Proteomes" id="UP000675379"/>
    </source>
</evidence>
<feature type="transmembrane region" description="Helical" evidence="7">
    <location>
        <begin position="285"/>
        <end position="304"/>
    </location>
</feature>
<dbReference type="Proteomes" id="UP000675379">
    <property type="component" value="Unassembled WGS sequence"/>
</dbReference>
<dbReference type="NCBIfam" id="TIGR00797">
    <property type="entry name" value="matE"/>
    <property type="match status" value="1"/>
</dbReference>
<feature type="transmembrane region" description="Helical" evidence="7">
    <location>
        <begin position="14"/>
        <end position="31"/>
    </location>
</feature>
<keyword evidence="6 7" id="KW-0472">Membrane</keyword>
<protein>
    <submittedName>
        <fullName evidence="8">MATE family efflux transporter</fullName>
    </submittedName>
</protein>
<dbReference type="GO" id="GO:0015297">
    <property type="term" value="F:antiporter activity"/>
    <property type="evidence" value="ECO:0007669"/>
    <property type="project" value="InterPro"/>
</dbReference>
<sequence>MQNEEPLKIPKDHFYKLLLTIAIPIIIQNFLSSSLNMVDNLMIGNLGEEAIAAVGQANQLFFLFNLMSFGLNSGGAIFFSQSHGSKDYKMFRKYFGMTFLLGTGIALLFSLLAIFVPERIMALYSDNPLVLQESVNYLRIVGFSYVLNNLSFTMIFALRATGQAMIPMVSSIVGLSTNTILNYGMINGKLGFPRWEVRGAALATLIARVLEFAILFYVVFIKSNILNAQLKELLSFNRENLKKYLLVASPVILNETFWSLGIMVYNYSYSKLGVSSFAAIQIQNTITQLFYVFSFGICNAAAIITGNQIGKGNLALVKDYARRIIRLTVMAGLVTGSLLFLLKGPILSLYSLEETTRVTTTKLLTLVCFIVPVRFLNVLFVVGLFRGGGDTRYSLFAEVSSLWLVGVPMVSLAALYFRLPVEWVLLTSFAEELVKFLLCYPRYKSQKWIRRII</sequence>
<dbReference type="GO" id="GO:0042910">
    <property type="term" value="F:xenobiotic transmembrane transporter activity"/>
    <property type="evidence" value="ECO:0007669"/>
    <property type="project" value="InterPro"/>
</dbReference>
<feature type="transmembrane region" description="Helical" evidence="7">
    <location>
        <begin position="395"/>
        <end position="417"/>
    </location>
</feature>
<feature type="transmembrane region" description="Helical" evidence="7">
    <location>
        <begin position="244"/>
        <end position="265"/>
    </location>
</feature>